<protein>
    <submittedName>
        <fullName evidence="2">Uncharacterized protein</fullName>
    </submittedName>
</protein>
<feature type="compositionally biased region" description="Basic and acidic residues" evidence="1">
    <location>
        <begin position="222"/>
        <end position="235"/>
    </location>
</feature>
<keyword evidence="3" id="KW-1185">Reference proteome</keyword>
<dbReference type="EMBL" id="JAGKQM010000014">
    <property type="protein sequence ID" value="KAH0886063.1"/>
    <property type="molecule type" value="Genomic_DNA"/>
</dbReference>
<name>A0ABQ8A0V0_BRANA</name>
<feature type="region of interest" description="Disordered" evidence="1">
    <location>
        <begin position="145"/>
        <end position="365"/>
    </location>
</feature>
<sequence>SRLSREGKGKDVVTSPSPASGSPLDEFDLIHRDALRDTENMSLSQRLLVADSHRKTRKEAAGRMEASGDSGTSGSRNSGKDQSDASIGSERSVDWESRLPCVLRPRKSRLSLFTRKQQKLLDEAREMDGVPDLSALLKGKLQLLSKKSTPANVPESTSSEGCGASEGGGASKERASSLVDEGFGAEPSASSPRKKKKSKKAKRKATDEAPLKKTASLDEASEGEKEKGRKEEPREGATSSIDQDEAPAGGREGAAEDLVETDPAEAVPEDRPKKKTKKKFVDAEPRPYAVEATLVDVAMRGRVSPETPSEKKRKVSTRGSGSGSEPAASEKSAPDSSARKGSRSEGSLAKRGRIEFPERVQFSYD</sequence>
<feature type="non-terminal residue" evidence="2">
    <location>
        <position position="365"/>
    </location>
</feature>
<feature type="compositionally biased region" description="Low complexity" evidence="1">
    <location>
        <begin position="323"/>
        <end position="336"/>
    </location>
</feature>
<feature type="region of interest" description="Disordered" evidence="1">
    <location>
        <begin position="40"/>
        <end position="100"/>
    </location>
</feature>
<feature type="non-terminal residue" evidence="2">
    <location>
        <position position="1"/>
    </location>
</feature>
<dbReference type="Proteomes" id="UP000824890">
    <property type="component" value="Unassembled WGS sequence"/>
</dbReference>
<gene>
    <name evidence="2" type="ORF">HID58_062159</name>
</gene>
<evidence type="ECO:0000256" key="1">
    <source>
        <dbReference type="SAM" id="MobiDB-lite"/>
    </source>
</evidence>
<reference evidence="2 3" key="1">
    <citation type="submission" date="2021-05" db="EMBL/GenBank/DDBJ databases">
        <title>Genome Assembly of Synthetic Allotetraploid Brassica napus Reveals Homoeologous Exchanges between Subgenomes.</title>
        <authorList>
            <person name="Davis J.T."/>
        </authorList>
    </citation>
    <scope>NUCLEOTIDE SEQUENCE [LARGE SCALE GENOMIC DNA]</scope>
    <source>
        <strain evidence="3">cv. Da-Ae</strain>
        <tissue evidence="2">Seedling</tissue>
    </source>
</reference>
<feature type="compositionally biased region" description="Basic residues" evidence="1">
    <location>
        <begin position="192"/>
        <end position="203"/>
    </location>
</feature>
<evidence type="ECO:0000313" key="3">
    <source>
        <dbReference type="Proteomes" id="UP000824890"/>
    </source>
</evidence>
<accession>A0ABQ8A0V0</accession>
<evidence type="ECO:0000313" key="2">
    <source>
        <dbReference type="EMBL" id="KAH0886063.1"/>
    </source>
</evidence>
<comment type="caution">
    <text evidence="2">The sequence shown here is derived from an EMBL/GenBank/DDBJ whole genome shotgun (WGS) entry which is preliminary data.</text>
</comment>
<proteinExistence type="predicted"/>
<feature type="region of interest" description="Disordered" evidence="1">
    <location>
        <begin position="1"/>
        <end position="26"/>
    </location>
</feature>
<organism evidence="2 3">
    <name type="scientific">Brassica napus</name>
    <name type="common">Rape</name>
    <dbReference type="NCBI Taxonomy" id="3708"/>
    <lineage>
        <taxon>Eukaryota</taxon>
        <taxon>Viridiplantae</taxon>
        <taxon>Streptophyta</taxon>
        <taxon>Embryophyta</taxon>
        <taxon>Tracheophyta</taxon>
        <taxon>Spermatophyta</taxon>
        <taxon>Magnoliopsida</taxon>
        <taxon>eudicotyledons</taxon>
        <taxon>Gunneridae</taxon>
        <taxon>Pentapetalae</taxon>
        <taxon>rosids</taxon>
        <taxon>malvids</taxon>
        <taxon>Brassicales</taxon>
        <taxon>Brassicaceae</taxon>
        <taxon>Brassiceae</taxon>
        <taxon>Brassica</taxon>
    </lineage>
</organism>
<feature type="compositionally biased region" description="Basic and acidic residues" evidence="1">
    <location>
        <begin position="1"/>
        <end position="11"/>
    </location>
</feature>